<keyword evidence="5" id="KW-1185">Reference proteome</keyword>
<reference evidence="3 5" key="1">
    <citation type="submission" date="2015-11" db="EMBL/GenBank/DDBJ databases">
        <title>Genomic analysis of 38 Legionella species identifies large and diverse effector repertoires.</title>
        <authorList>
            <person name="Burstein D."/>
            <person name="Amaro F."/>
            <person name="Zusman T."/>
            <person name="Lifshitz Z."/>
            <person name="Cohen O."/>
            <person name="Gilbert J.A."/>
            <person name="Pupko T."/>
            <person name="Shuman H.A."/>
            <person name="Segal G."/>
        </authorList>
    </citation>
    <scope>NUCLEOTIDE SEQUENCE [LARGE SCALE GENOMIC DNA]</scope>
    <source>
        <strain evidence="3 5">ATCC 43877</strain>
    </source>
</reference>
<dbReference type="SUPFAM" id="SSF82199">
    <property type="entry name" value="SET domain"/>
    <property type="match status" value="1"/>
</dbReference>
<keyword evidence="1" id="KW-1133">Transmembrane helix</keyword>
<protein>
    <submittedName>
        <fullName evidence="3 4">SET domain</fullName>
    </submittedName>
</protein>
<keyword evidence="1" id="KW-0472">Membrane</keyword>
<dbReference type="PROSITE" id="PS50280">
    <property type="entry name" value="SET"/>
    <property type="match status" value="1"/>
</dbReference>
<gene>
    <name evidence="3" type="ORF">Lmor_1662</name>
    <name evidence="4" type="ORF">NCTC12239_01798</name>
</gene>
<sequence>MVTISLTNKNPDSNDHSVTINLNSGVCSFPDKREVPLSEFIKQEDFVHPLLSEPFVHSADHVYLYEYDNITQLFYSAVFVYKTLLHADNPNLCVFKIQPSCQFKQNKVPDELYFSIDGTKPATELISVMQLNKIVSTLMRDSFEYSEDFVINDTFTVDQLPPSVNGDLFYPDKEPFYEIFEHTANLSRLELRYINPVIGFGVFCREPIKAGEFLGIYTGVKQVNLPSILNYSYKQNGDSLSMILDGRNYGNITRFINHAPNPDKNKPSADSSNQLFSNSKCSIYIINGLSFMVYLTTRDVMPGEQLLVDYGATYFQKSTPILFKSNGRPVNRYTRMSKKKLGHLRVMAHHGVVKAQRFLQLRMVFIITLICILMAGLHLLSI</sequence>
<dbReference type="STRING" id="39962.Lmor_1662"/>
<dbReference type="RefSeq" id="WP_028384557.1">
    <property type="nucleotide sequence ID" value="NZ_CAAAJG010000001.1"/>
</dbReference>
<evidence type="ECO:0000313" key="6">
    <source>
        <dbReference type="Proteomes" id="UP000254040"/>
    </source>
</evidence>
<reference evidence="4 6" key="2">
    <citation type="submission" date="2018-06" db="EMBL/GenBank/DDBJ databases">
        <authorList>
            <consortium name="Pathogen Informatics"/>
            <person name="Doyle S."/>
        </authorList>
    </citation>
    <scope>NUCLEOTIDE SEQUENCE [LARGE SCALE GENOMIC DNA]</scope>
    <source>
        <strain evidence="4 6">NCTC12239</strain>
    </source>
</reference>
<name>A0A378K0S7_9GAMM</name>
<feature type="transmembrane region" description="Helical" evidence="1">
    <location>
        <begin position="359"/>
        <end position="380"/>
    </location>
</feature>
<dbReference type="Proteomes" id="UP000054985">
    <property type="component" value="Unassembled WGS sequence"/>
</dbReference>
<accession>A0A378K0S7</accession>
<dbReference type="EMBL" id="UGOG01000001">
    <property type="protein sequence ID" value="STX62859.1"/>
    <property type="molecule type" value="Genomic_DNA"/>
</dbReference>
<dbReference type="SMART" id="SM00317">
    <property type="entry name" value="SET"/>
    <property type="match status" value="1"/>
</dbReference>
<dbReference type="EMBL" id="LNYN01000020">
    <property type="protein sequence ID" value="KTD34265.1"/>
    <property type="molecule type" value="Genomic_DNA"/>
</dbReference>
<dbReference type="Proteomes" id="UP000254040">
    <property type="component" value="Unassembled WGS sequence"/>
</dbReference>
<organism evidence="4 6">
    <name type="scientific">Legionella moravica</name>
    <dbReference type="NCBI Taxonomy" id="39962"/>
    <lineage>
        <taxon>Bacteria</taxon>
        <taxon>Pseudomonadati</taxon>
        <taxon>Pseudomonadota</taxon>
        <taxon>Gammaproteobacteria</taxon>
        <taxon>Legionellales</taxon>
        <taxon>Legionellaceae</taxon>
        <taxon>Legionella</taxon>
    </lineage>
</organism>
<evidence type="ECO:0000256" key="1">
    <source>
        <dbReference type="SAM" id="Phobius"/>
    </source>
</evidence>
<feature type="domain" description="SET" evidence="2">
    <location>
        <begin position="187"/>
        <end position="311"/>
    </location>
</feature>
<dbReference type="AlphaFoldDB" id="A0A378K0S7"/>
<evidence type="ECO:0000259" key="2">
    <source>
        <dbReference type="PROSITE" id="PS50280"/>
    </source>
</evidence>
<evidence type="ECO:0000313" key="3">
    <source>
        <dbReference type="EMBL" id="KTD34265.1"/>
    </source>
</evidence>
<evidence type="ECO:0000313" key="4">
    <source>
        <dbReference type="EMBL" id="STX62859.1"/>
    </source>
</evidence>
<keyword evidence="1" id="KW-0812">Transmembrane</keyword>
<dbReference type="Pfam" id="PF00856">
    <property type="entry name" value="SET"/>
    <property type="match status" value="1"/>
</dbReference>
<evidence type="ECO:0000313" key="5">
    <source>
        <dbReference type="Proteomes" id="UP000054985"/>
    </source>
</evidence>
<dbReference type="Gene3D" id="2.170.270.10">
    <property type="entry name" value="SET domain"/>
    <property type="match status" value="1"/>
</dbReference>
<dbReference type="InterPro" id="IPR001214">
    <property type="entry name" value="SET_dom"/>
</dbReference>
<dbReference type="OrthoDB" id="5652580at2"/>
<dbReference type="InterPro" id="IPR046341">
    <property type="entry name" value="SET_dom_sf"/>
</dbReference>
<proteinExistence type="predicted"/>